<sequence>MADLRWRWAELGRHGVNMSVAVLQKSKGSRKENEKWLITLSSLPRNTDKMCRNGTTRDTMSSP</sequence>
<evidence type="ECO:0000313" key="1">
    <source>
        <dbReference type="EMBL" id="GAU45106.1"/>
    </source>
</evidence>
<evidence type="ECO:0000313" key="2">
    <source>
        <dbReference type="Proteomes" id="UP000242715"/>
    </source>
</evidence>
<organism evidence="1 2">
    <name type="scientific">Trifolium subterraneum</name>
    <name type="common">Subterranean clover</name>
    <dbReference type="NCBI Taxonomy" id="3900"/>
    <lineage>
        <taxon>Eukaryota</taxon>
        <taxon>Viridiplantae</taxon>
        <taxon>Streptophyta</taxon>
        <taxon>Embryophyta</taxon>
        <taxon>Tracheophyta</taxon>
        <taxon>Spermatophyta</taxon>
        <taxon>Magnoliopsida</taxon>
        <taxon>eudicotyledons</taxon>
        <taxon>Gunneridae</taxon>
        <taxon>Pentapetalae</taxon>
        <taxon>rosids</taxon>
        <taxon>fabids</taxon>
        <taxon>Fabales</taxon>
        <taxon>Fabaceae</taxon>
        <taxon>Papilionoideae</taxon>
        <taxon>50 kb inversion clade</taxon>
        <taxon>NPAAA clade</taxon>
        <taxon>Hologalegina</taxon>
        <taxon>IRL clade</taxon>
        <taxon>Trifolieae</taxon>
        <taxon>Trifolium</taxon>
    </lineage>
</organism>
<proteinExistence type="predicted"/>
<gene>
    <name evidence="1" type="ORF">TSUD_183140</name>
</gene>
<keyword evidence="2" id="KW-1185">Reference proteome</keyword>
<accession>A0A2Z6NND4</accession>
<dbReference type="Proteomes" id="UP000242715">
    <property type="component" value="Unassembled WGS sequence"/>
</dbReference>
<name>A0A2Z6NND4_TRISU</name>
<protein>
    <submittedName>
        <fullName evidence="1">Uncharacterized protein</fullName>
    </submittedName>
</protein>
<reference evidence="2" key="1">
    <citation type="journal article" date="2017" name="Front. Plant Sci.">
        <title>Climate Clever Clovers: New Paradigm to Reduce the Environmental Footprint of Ruminants by Breeding Low Methanogenic Forages Utilizing Haplotype Variation.</title>
        <authorList>
            <person name="Kaur P."/>
            <person name="Appels R."/>
            <person name="Bayer P.E."/>
            <person name="Keeble-Gagnere G."/>
            <person name="Wang J."/>
            <person name="Hirakawa H."/>
            <person name="Shirasawa K."/>
            <person name="Vercoe P."/>
            <person name="Stefanova K."/>
            <person name="Durmic Z."/>
            <person name="Nichols P."/>
            <person name="Revell C."/>
            <person name="Isobe S.N."/>
            <person name="Edwards D."/>
            <person name="Erskine W."/>
        </authorList>
    </citation>
    <scope>NUCLEOTIDE SEQUENCE [LARGE SCALE GENOMIC DNA]</scope>
    <source>
        <strain evidence="2">cv. Daliak</strain>
    </source>
</reference>
<dbReference type="EMBL" id="DF974099">
    <property type="protein sequence ID" value="GAU45106.1"/>
    <property type="molecule type" value="Genomic_DNA"/>
</dbReference>
<dbReference type="AlphaFoldDB" id="A0A2Z6NND4"/>